<dbReference type="KEGG" id="rain:Rai3103_09515"/>
<comment type="subcellular location">
    <subcellularLocation>
        <location evidence="1">Membrane</location>
        <topology evidence="1">Multi-pass membrane protein</topology>
    </subcellularLocation>
</comment>
<evidence type="ECO:0000256" key="8">
    <source>
        <dbReference type="SAM" id="Phobius"/>
    </source>
</evidence>
<evidence type="ECO:0000256" key="5">
    <source>
        <dbReference type="ARBA" id="ARBA00022989"/>
    </source>
</evidence>
<comment type="similarity">
    <text evidence="2">Belongs to the bacterial sugar transferase family.</text>
</comment>
<gene>
    <name evidence="10" type="ORF">Rai3103_09515</name>
</gene>
<feature type="domain" description="Bacterial sugar transferase" evidence="9">
    <location>
        <begin position="315"/>
        <end position="503"/>
    </location>
</feature>
<sequence>MSIEATSGTEGRGGAEVIGSVPSPTRSTASVRTAGIRSGRGSSRLISTTALLIDLVLILLATGIGVVGRNSLTIFDEAADVTSVVTGMAVWLVPLWIILLAAWGLYRTKNMGAGSLEYQSILTATGITAGLAAAVLYLTHSQLSRGFFVLEFTVGVVMLLVGRLTLRRFIQRARGRGLLLSDVVLSGTIPHIDEIATVISRESWLGYRIVGAITPPDDPSPHTTRGIPVIGHIDRLGEAVRTVEAEAVICAEGSFPGSRDFRRLAWDLEHSRTQLIVVPAMTDVSAERLQVRPIAGLPLVHVEQPQSEAASRWGKRAFDIVGSSALIVVSAPIMLAVALAIKIHDGGPVFFRQVRVGKDGRLFRCFKFRSMVVDAEKLLAQLRTQNESDGGVLFKMEKDPRITRVGHVIRRFSLDEFPQFFNVFRGEMSLVGPRPALPSEVEQYEEHVHRRLDVRPGITGLWQVSGRSDLPWTETVRLDLYYVDNWSMTQDVMILIRTARAVLASAGAY</sequence>
<evidence type="ECO:0000256" key="1">
    <source>
        <dbReference type="ARBA" id="ARBA00004141"/>
    </source>
</evidence>
<feature type="region of interest" description="Disordered" evidence="7">
    <location>
        <begin position="1"/>
        <end position="35"/>
    </location>
</feature>
<dbReference type="EMBL" id="CP045725">
    <property type="protein sequence ID" value="QGF23874.1"/>
    <property type="molecule type" value="Genomic_DNA"/>
</dbReference>
<feature type="transmembrane region" description="Helical" evidence="8">
    <location>
        <begin position="320"/>
        <end position="341"/>
    </location>
</feature>
<feature type="transmembrane region" description="Helical" evidence="8">
    <location>
        <begin position="118"/>
        <end position="140"/>
    </location>
</feature>
<keyword evidence="6 8" id="KW-0472">Membrane</keyword>
<protein>
    <submittedName>
        <fullName evidence="10">Exopolysaccharide biosynthesis polyprenyl glycosylphosphotransferase</fullName>
    </submittedName>
</protein>
<evidence type="ECO:0000256" key="3">
    <source>
        <dbReference type="ARBA" id="ARBA00022679"/>
    </source>
</evidence>
<dbReference type="Gene3D" id="3.40.50.720">
    <property type="entry name" value="NAD(P)-binding Rossmann-like Domain"/>
    <property type="match status" value="1"/>
</dbReference>
<evidence type="ECO:0000313" key="10">
    <source>
        <dbReference type="EMBL" id="QGF23874.1"/>
    </source>
</evidence>
<feature type="transmembrane region" description="Helical" evidence="8">
    <location>
        <begin position="45"/>
        <end position="68"/>
    </location>
</feature>
<feature type="transmembrane region" description="Helical" evidence="8">
    <location>
        <begin position="88"/>
        <end position="106"/>
    </location>
</feature>
<keyword evidence="3 10" id="KW-0808">Transferase</keyword>
<accession>A0A5Q2FEG0</accession>
<evidence type="ECO:0000256" key="7">
    <source>
        <dbReference type="SAM" id="MobiDB-lite"/>
    </source>
</evidence>
<dbReference type="Pfam" id="PF02397">
    <property type="entry name" value="Bac_transf"/>
    <property type="match status" value="1"/>
</dbReference>
<proteinExistence type="inferred from homology"/>
<dbReference type="PANTHER" id="PTHR30576:SF10">
    <property type="entry name" value="SLL5057 PROTEIN"/>
    <property type="match status" value="1"/>
</dbReference>
<evidence type="ECO:0000259" key="9">
    <source>
        <dbReference type="Pfam" id="PF02397"/>
    </source>
</evidence>
<dbReference type="GO" id="GO:0016780">
    <property type="term" value="F:phosphotransferase activity, for other substituted phosphate groups"/>
    <property type="evidence" value="ECO:0007669"/>
    <property type="project" value="TreeGrafter"/>
</dbReference>
<evidence type="ECO:0000256" key="4">
    <source>
        <dbReference type="ARBA" id="ARBA00022692"/>
    </source>
</evidence>
<keyword evidence="11" id="KW-1185">Reference proteome</keyword>
<keyword evidence="5 8" id="KW-1133">Transmembrane helix</keyword>
<evidence type="ECO:0000256" key="6">
    <source>
        <dbReference type="ARBA" id="ARBA00023136"/>
    </source>
</evidence>
<feature type="compositionally biased region" description="Polar residues" evidence="7">
    <location>
        <begin position="22"/>
        <end position="31"/>
    </location>
</feature>
<evidence type="ECO:0000256" key="2">
    <source>
        <dbReference type="ARBA" id="ARBA00006464"/>
    </source>
</evidence>
<dbReference type="InterPro" id="IPR017475">
    <property type="entry name" value="EPS_sugar_tfrase"/>
</dbReference>
<dbReference type="AlphaFoldDB" id="A0A5Q2FEG0"/>
<keyword evidence="4 8" id="KW-0812">Transmembrane</keyword>
<feature type="transmembrane region" description="Helical" evidence="8">
    <location>
        <begin position="146"/>
        <end position="166"/>
    </location>
</feature>
<dbReference type="NCBIfam" id="TIGR03025">
    <property type="entry name" value="EPS_sugtrans"/>
    <property type="match status" value="1"/>
</dbReference>
<dbReference type="GO" id="GO:0016020">
    <property type="term" value="C:membrane"/>
    <property type="evidence" value="ECO:0007669"/>
    <property type="project" value="UniProtKB-SubCell"/>
</dbReference>
<dbReference type="InterPro" id="IPR003362">
    <property type="entry name" value="Bact_transf"/>
</dbReference>
<dbReference type="Pfam" id="PF13727">
    <property type="entry name" value="CoA_binding_3"/>
    <property type="match status" value="1"/>
</dbReference>
<organism evidence="10 11">
    <name type="scientific">Raineyella fluvialis</name>
    <dbReference type="NCBI Taxonomy" id="2662261"/>
    <lineage>
        <taxon>Bacteria</taxon>
        <taxon>Bacillati</taxon>
        <taxon>Actinomycetota</taxon>
        <taxon>Actinomycetes</taxon>
        <taxon>Propionibacteriales</taxon>
        <taxon>Propionibacteriaceae</taxon>
        <taxon>Raineyella</taxon>
    </lineage>
</organism>
<dbReference type="Proteomes" id="UP000386847">
    <property type="component" value="Chromosome"/>
</dbReference>
<evidence type="ECO:0000313" key="11">
    <source>
        <dbReference type="Proteomes" id="UP000386847"/>
    </source>
</evidence>
<dbReference type="PANTHER" id="PTHR30576">
    <property type="entry name" value="COLANIC BIOSYNTHESIS UDP-GLUCOSE LIPID CARRIER TRANSFERASE"/>
    <property type="match status" value="1"/>
</dbReference>
<name>A0A5Q2FEG0_9ACTN</name>
<reference evidence="10 11" key="1">
    <citation type="submission" date="2019-10" db="EMBL/GenBank/DDBJ databases">
        <title>Genomic analysis of Raineyella sp. CBA3103.</title>
        <authorList>
            <person name="Roh S.W."/>
        </authorList>
    </citation>
    <scope>NUCLEOTIDE SEQUENCE [LARGE SCALE GENOMIC DNA]</scope>
    <source>
        <strain evidence="10 11">CBA3103</strain>
    </source>
</reference>